<dbReference type="InterPro" id="IPR020929">
    <property type="entry name" value="Ribosomal_uL5_CS"/>
</dbReference>
<dbReference type="NCBIfam" id="NF000585">
    <property type="entry name" value="PRK00010.1"/>
    <property type="match status" value="1"/>
</dbReference>
<dbReference type="FunFam" id="3.30.1440.10:FF:000001">
    <property type="entry name" value="50S ribosomal protein L5"/>
    <property type="match status" value="1"/>
</dbReference>
<sequence>MARLQEFYKSEVVAQLSERFGYKSIMEVPRITKITLNMGVGEAVGDKKVLDHAVGDMAKIAGQKPVVTKAKKSIAGFKIRDGYPIGCMVTLRGPRMFEFLDRLISVAMPRIRDFRGIVAKGFDGRGNYNLGVKEQIIFPEIEYDKIDALRGMNISVTTTAKTDEEARALLAAFKFPFKN</sequence>
<dbReference type="OrthoDB" id="9806626at2"/>
<keyword evidence="15" id="KW-1185">Reference proteome</keyword>
<dbReference type="AlphaFoldDB" id="A0A272ENU9"/>
<dbReference type="Gene3D" id="3.30.1440.10">
    <property type="match status" value="1"/>
</dbReference>
<comment type="similarity">
    <text evidence="1 8 9">Belongs to the universal ribosomal protein uL5 family.</text>
</comment>
<dbReference type="Pfam" id="PF00281">
    <property type="entry name" value="Ribosomal_L5"/>
    <property type="match status" value="1"/>
</dbReference>
<evidence type="ECO:0000256" key="5">
    <source>
        <dbReference type="ARBA" id="ARBA00022980"/>
    </source>
</evidence>
<gene>
    <name evidence="8" type="primary">rplE</name>
    <name evidence="12" type="ORF">BGI27_09035</name>
    <name evidence="13" type="ORF">CGU29_14440</name>
</gene>
<organism evidence="13 14">
    <name type="scientific">Candidatus Dactylopiibacterium carminicum</name>
    <dbReference type="NCBI Taxonomy" id="857335"/>
    <lineage>
        <taxon>Bacteria</taxon>
        <taxon>Pseudomonadati</taxon>
        <taxon>Pseudomonadota</taxon>
        <taxon>Betaproteobacteria</taxon>
        <taxon>Rhodocyclales</taxon>
        <taxon>Rhodocyclaceae</taxon>
        <taxon>Candidatus Dactylopiibacterium</taxon>
    </lineage>
</organism>
<proteinExistence type="inferred from homology"/>
<evidence type="ECO:0000313" key="13">
    <source>
        <dbReference type="EMBL" id="PAS91797.1"/>
    </source>
</evidence>
<dbReference type="Proteomes" id="UP000623509">
    <property type="component" value="Unassembled WGS sequence"/>
</dbReference>
<evidence type="ECO:0000313" key="14">
    <source>
        <dbReference type="Proteomes" id="UP000216107"/>
    </source>
</evidence>
<dbReference type="GO" id="GO:0003735">
    <property type="term" value="F:structural constituent of ribosome"/>
    <property type="evidence" value="ECO:0007669"/>
    <property type="project" value="InterPro"/>
</dbReference>
<evidence type="ECO:0000256" key="4">
    <source>
        <dbReference type="ARBA" id="ARBA00022884"/>
    </source>
</evidence>
<comment type="function">
    <text evidence="8">This is 1 of the proteins that bind and probably mediate the attachment of the 5S RNA into the large ribosomal subunit, where it forms part of the central protuberance. In the 70S ribosome it contacts protein S13 of the 30S subunit (bridge B1b), connecting the 2 subunits; this bridge is implicated in subunit movement. Contacts the P site tRNA; the 5S rRNA and some of its associated proteins might help stabilize positioning of ribosome-bound tRNAs.</text>
</comment>
<dbReference type="EMBL" id="NMRN01000059">
    <property type="protein sequence ID" value="PAS91797.1"/>
    <property type="molecule type" value="Genomic_DNA"/>
</dbReference>
<evidence type="ECO:0000259" key="11">
    <source>
        <dbReference type="Pfam" id="PF00673"/>
    </source>
</evidence>
<comment type="subunit">
    <text evidence="8">Part of the 50S ribosomal subunit; part of the 5S rRNA/L5/L18/L25 subcomplex. Contacts the 5S rRNA and the P site tRNA. Forms a bridge to the 30S subunit in the 70S ribosome.</text>
</comment>
<dbReference type="Pfam" id="PF00673">
    <property type="entry name" value="Ribosomal_L5_C"/>
    <property type="match status" value="1"/>
</dbReference>
<keyword evidence="3 8" id="KW-0699">rRNA-binding</keyword>
<dbReference type="InterPro" id="IPR022803">
    <property type="entry name" value="Ribosomal_uL5_dom_sf"/>
</dbReference>
<evidence type="ECO:0000256" key="9">
    <source>
        <dbReference type="RuleBase" id="RU003930"/>
    </source>
</evidence>
<dbReference type="InterPro" id="IPR031310">
    <property type="entry name" value="Ribosomal_uL5_N"/>
</dbReference>
<dbReference type="GO" id="GO:1990904">
    <property type="term" value="C:ribonucleoprotein complex"/>
    <property type="evidence" value="ECO:0007669"/>
    <property type="project" value="UniProtKB-KW"/>
</dbReference>
<dbReference type="PROSITE" id="PS00358">
    <property type="entry name" value="RIBOSOMAL_L5"/>
    <property type="match status" value="1"/>
</dbReference>
<evidence type="ECO:0000256" key="8">
    <source>
        <dbReference type="HAMAP-Rule" id="MF_01333"/>
    </source>
</evidence>
<reference evidence="12 15" key="1">
    <citation type="submission" date="2016-08" db="EMBL/GenBank/DDBJ databases">
        <title>Candidatus Dactylopiibacterium carminicum genome sequence.</title>
        <authorList>
            <person name="Ramirez-Puebla S.T."/>
            <person name="Ormeno-Orrillo E."/>
            <person name="Vera-Ponce De Leon A."/>
            <person name="Luis L."/>
            <person name="Sanchez-Flores A."/>
            <person name="Monica R."/>
            <person name="Martinez-Romero E."/>
        </authorList>
    </citation>
    <scope>NUCLEOTIDE SEQUENCE [LARGE SCALE GENOMIC DNA]</scope>
    <source>
        <strain evidence="12">END1</strain>
    </source>
</reference>
<evidence type="ECO:0000256" key="3">
    <source>
        <dbReference type="ARBA" id="ARBA00022730"/>
    </source>
</evidence>
<dbReference type="EMBL" id="MDUX01000025">
    <property type="protein sequence ID" value="KAF7599217.1"/>
    <property type="molecule type" value="Genomic_DNA"/>
</dbReference>
<name>A0A272ENU9_9RHOO</name>
<dbReference type="InterPro" id="IPR002132">
    <property type="entry name" value="Ribosomal_uL5"/>
</dbReference>
<evidence type="ECO:0000313" key="12">
    <source>
        <dbReference type="EMBL" id="KAF7599217.1"/>
    </source>
</evidence>
<keyword evidence="2 8" id="KW-0820">tRNA-binding</keyword>
<evidence type="ECO:0000256" key="1">
    <source>
        <dbReference type="ARBA" id="ARBA00008553"/>
    </source>
</evidence>
<dbReference type="GO" id="GO:0006412">
    <property type="term" value="P:translation"/>
    <property type="evidence" value="ECO:0007669"/>
    <property type="project" value="UniProtKB-UniRule"/>
</dbReference>
<evidence type="ECO:0000256" key="6">
    <source>
        <dbReference type="ARBA" id="ARBA00023274"/>
    </source>
</evidence>
<dbReference type="InterPro" id="IPR031309">
    <property type="entry name" value="Ribosomal_uL5_C"/>
</dbReference>
<dbReference type="GO" id="GO:0005840">
    <property type="term" value="C:ribosome"/>
    <property type="evidence" value="ECO:0007669"/>
    <property type="project" value="UniProtKB-KW"/>
</dbReference>
<dbReference type="SUPFAM" id="SSF55282">
    <property type="entry name" value="RL5-like"/>
    <property type="match status" value="1"/>
</dbReference>
<dbReference type="GO" id="GO:0000049">
    <property type="term" value="F:tRNA binding"/>
    <property type="evidence" value="ECO:0007669"/>
    <property type="project" value="UniProtKB-UniRule"/>
</dbReference>
<keyword evidence="6 8" id="KW-0687">Ribonucleoprotein</keyword>
<protein>
    <recommendedName>
        <fullName evidence="7 8">Large ribosomal subunit protein uL5</fullName>
    </recommendedName>
</protein>
<evidence type="ECO:0000313" key="15">
    <source>
        <dbReference type="Proteomes" id="UP000623509"/>
    </source>
</evidence>
<dbReference type="RefSeq" id="WP_095524564.1">
    <property type="nucleotide sequence ID" value="NZ_MDUX01000025.1"/>
</dbReference>
<dbReference type="PIRSF" id="PIRSF002161">
    <property type="entry name" value="Ribosomal_L5"/>
    <property type="match status" value="1"/>
</dbReference>
<keyword evidence="5 8" id="KW-0689">Ribosomal protein</keyword>
<reference evidence="13 14" key="2">
    <citation type="submission" date="2017-07" db="EMBL/GenBank/DDBJ databases">
        <title>Candidatus Dactylopiibacterium carminicum, a nitrogen-fixing symbiont of the cochineal insect Dactylopius coccus and Dactylopius opuntiae (Hemiptera: Coccoidea: Dactylopiidae).</title>
        <authorList>
            <person name="Vera A."/>
        </authorList>
    </citation>
    <scope>NUCLEOTIDE SEQUENCE [LARGE SCALE GENOMIC DNA]</scope>
    <source>
        <strain evidence="13 14">NFDCM</strain>
    </source>
</reference>
<evidence type="ECO:0000256" key="7">
    <source>
        <dbReference type="ARBA" id="ARBA00035245"/>
    </source>
</evidence>
<comment type="caution">
    <text evidence="13">The sequence shown here is derived from an EMBL/GenBank/DDBJ whole genome shotgun (WGS) entry which is preliminary data.</text>
</comment>
<dbReference type="InterPro" id="IPR020930">
    <property type="entry name" value="Ribosomal_uL5_bac-type"/>
</dbReference>
<evidence type="ECO:0000256" key="2">
    <source>
        <dbReference type="ARBA" id="ARBA00022555"/>
    </source>
</evidence>
<dbReference type="GO" id="GO:0019843">
    <property type="term" value="F:rRNA binding"/>
    <property type="evidence" value="ECO:0007669"/>
    <property type="project" value="UniProtKB-UniRule"/>
</dbReference>
<dbReference type="HAMAP" id="MF_01333_B">
    <property type="entry name" value="Ribosomal_uL5_B"/>
    <property type="match status" value="1"/>
</dbReference>
<evidence type="ECO:0000259" key="10">
    <source>
        <dbReference type="Pfam" id="PF00281"/>
    </source>
</evidence>
<dbReference type="PANTHER" id="PTHR11994">
    <property type="entry name" value="60S RIBOSOMAL PROTEIN L11-RELATED"/>
    <property type="match status" value="1"/>
</dbReference>
<feature type="domain" description="Large ribosomal subunit protein uL5 C-terminal" evidence="11">
    <location>
        <begin position="84"/>
        <end position="177"/>
    </location>
</feature>
<feature type="domain" description="Large ribosomal subunit protein uL5 N-terminal" evidence="10">
    <location>
        <begin position="25"/>
        <end position="80"/>
    </location>
</feature>
<dbReference type="Proteomes" id="UP000216107">
    <property type="component" value="Unassembled WGS sequence"/>
</dbReference>
<keyword evidence="4 8" id="KW-0694">RNA-binding</keyword>
<accession>A0A272ENU9</accession>